<proteinExistence type="predicted"/>
<evidence type="ECO:0000313" key="3">
    <source>
        <dbReference type="Proteomes" id="UP000509418"/>
    </source>
</evidence>
<organism evidence="2 3">
    <name type="scientific">Streptomyces chartreusis</name>
    <dbReference type="NCBI Taxonomy" id="1969"/>
    <lineage>
        <taxon>Bacteria</taxon>
        <taxon>Bacillati</taxon>
        <taxon>Actinomycetota</taxon>
        <taxon>Actinomycetes</taxon>
        <taxon>Kitasatosporales</taxon>
        <taxon>Streptomycetaceae</taxon>
        <taxon>Streptomyces</taxon>
    </lineage>
</organism>
<accession>A0A7H8TJS9</accession>
<reference evidence="2 3" key="1">
    <citation type="submission" date="2020-06" db="EMBL/GenBank/DDBJ databases">
        <title>Genome mining for natural products.</title>
        <authorList>
            <person name="Zhang B."/>
            <person name="Shi J."/>
            <person name="Ge H."/>
        </authorList>
    </citation>
    <scope>NUCLEOTIDE SEQUENCE [LARGE SCALE GENOMIC DNA]</scope>
    <source>
        <strain evidence="2 3">NA02069</strain>
    </source>
</reference>
<gene>
    <name evidence="2" type="ORF">HUT05_44280</name>
</gene>
<dbReference type="Pfam" id="PF18966">
    <property type="entry name" value="Lipoprotein_23"/>
    <property type="match status" value="1"/>
</dbReference>
<dbReference type="EMBL" id="CP056041">
    <property type="protein sequence ID" value="QKZ23769.1"/>
    <property type="molecule type" value="Genomic_DNA"/>
</dbReference>
<keyword evidence="1" id="KW-0732">Signal</keyword>
<evidence type="ECO:0000256" key="1">
    <source>
        <dbReference type="SAM" id="SignalP"/>
    </source>
</evidence>
<sequence length="232" mass="23505">MLVGAGSVRRRLAQVALLAGVLTGCSGAAEDDARTSASASASADAAADASDTAVKSGGTIGAAGSACPLPVTFDIAKDWEAEAIDTGSDGGDGSAEPDSELAQELADALLHQGPVTAACEVDAKPAGNIGFLRVWTGKPGDDDARAVLKEFVAAEKGASKAKYSTFEAGGLSGAEVKYLVTSELLEETKEESAVAVTTERGPVVIHLGGMDTDEHRAMLPAYELAKRTLRVG</sequence>
<feature type="signal peptide" evidence="1">
    <location>
        <begin position="1"/>
        <end position="28"/>
    </location>
</feature>
<evidence type="ECO:0000313" key="2">
    <source>
        <dbReference type="EMBL" id="QKZ23769.1"/>
    </source>
</evidence>
<evidence type="ECO:0008006" key="4">
    <source>
        <dbReference type="Google" id="ProtNLM"/>
    </source>
</evidence>
<dbReference type="AlphaFoldDB" id="A0A7H8TJS9"/>
<dbReference type="InterPro" id="IPR044058">
    <property type="entry name" value="Lipoprotein_23"/>
</dbReference>
<keyword evidence="3" id="KW-1185">Reference proteome</keyword>
<protein>
    <recommendedName>
        <fullName evidence="4">Lipoprotein</fullName>
    </recommendedName>
</protein>
<dbReference type="RefSeq" id="WP_107909662.1">
    <property type="nucleotide sequence ID" value="NZ_CBDRGH010000010.1"/>
</dbReference>
<dbReference type="Proteomes" id="UP000509418">
    <property type="component" value="Chromosome"/>
</dbReference>
<feature type="chain" id="PRO_5029005654" description="Lipoprotein" evidence="1">
    <location>
        <begin position="29"/>
        <end position="232"/>
    </location>
</feature>
<name>A0A7H8TJS9_STRCX</name>